<dbReference type="AlphaFoldDB" id="A0ABD2Z260"/>
<dbReference type="Proteomes" id="UP001630127">
    <property type="component" value="Unassembled WGS sequence"/>
</dbReference>
<evidence type="ECO:0000313" key="2">
    <source>
        <dbReference type="Proteomes" id="UP001630127"/>
    </source>
</evidence>
<accession>A0ABD2Z260</accession>
<dbReference type="EMBL" id="JBJUIK010000011">
    <property type="protein sequence ID" value="KAL3513576.1"/>
    <property type="molecule type" value="Genomic_DNA"/>
</dbReference>
<comment type="caution">
    <text evidence="1">The sequence shown here is derived from an EMBL/GenBank/DDBJ whole genome shotgun (WGS) entry which is preliminary data.</text>
</comment>
<sequence length="137" mass="15455">MDLVWGSIVEEVGLAARRVGAMLHKLEVEKLRLELGSVKAGQVYMEVRLSLQGMNDFISSATLASDLTNLCQEVHRLGFKDATDFVDKEQPDIPITWSRNEWYDLLVSKEFVGSLGDFLELLDQNKMVLECATKSFD</sequence>
<protein>
    <submittedName>
        <fullName evidence="1">Uncharacterized protein</fullName>
    </submittedName>
</protein>
<evidence type="ECO:0000313" key="1">
    <source>
        <dbReference type="EMBL" id="KAL3513576.1"/>
    </source>
</evidence>
<proteinExistence type="predicted"/>
<reference evidence="1 2" key="1">
    <citation type="submission" date="2024-11" db="EMBL/GenBank/DDBJ databases">
        <title>A near-complete genome assembly of Cinchona calisaya.</title>
        <authorList>
            <person name="Lian D.C."/>
            <person name="Zhao X.W."/>
            <person name="Wei L."/>
        </authorList>
    </citation>
    <scope>NUCLEOTIDE SEQUENCE [LARGE SCALE GENOMIC DNA]</scope>
    <source>
        <tissue evidence="1">Nenye</tissue>
    </source>
</reference>
<gene>
    <name evidence="1" type="ORF">ACH5RR_026293</name>
</gene>
<keyword evidence="2" id="KW-1185">Reference proteome</keyword>
<name>A0ABD2Z260_9GENT</name>
<organism evidence="1 2">
    <name type="scientific">Cinchona calisaya</name>
    <dbReference type="NCBI Taxonomy" id="153742"/>
    <lineage>
        <taxon>Eukaryota</taxon>
        <taxon>Viridiplantae</taxon>
        <taxon>Streptophyta</taxon>
        <taxon>Embryophyta</taxon>
        <taxon>Tracheophyta</taxon>
        <taxon>Spermatophyta</taxon>
        <taxon>Magnoliopsida</taxon>
        <taxon>eudicotyledons</taxon>
        <taxon>Gunneridae</taxon>
        <taxon>Pentapetalae</taxon>
        <taxon>asterids</taxon>
        <taxon>lamiids</taxon>
        <taxon>Gentianales</taxon>
        <taxon>Rubiaceae</taxon>
        <taxon>Cinchonoideae</taxon>
        <taxon>Cinchoneae</taxon>
        <taxon>Cinchona</taxon>
    </lineage>
</organism>